<dbReference type="EMBL" id="JAQOUE010000001">
    <property type="protein sequence ID" value="MDT7041273.1"/>
    <property type="molecule type" value="Genomic_DNA"/>
</dbReference>
<feature type="transmembrane region" description="Helical" evidence="1">
    <location>
        <begin position="56"/>
        <end position="73"/>
    </location>
</feature>
<keyword evidence="1" id="KW-1133">Transmembrane helix</keyword>
<dbReference type="Proteomes" id="UP001250932">
    <property type="component" value="Unassembled WGS sequence"/>
</dbReference>
<evidence type="ECO:0000313" key="2">
    <source>
        <dbReference type="EMBL" id="MDT7041273.1"/>
    </source>
</evidence>
<keyword evidence="3" id="KW-1185">Reference proteome</keyword>
<evidence type="ECO:0000256" key="1">
    <source>
        <dbReference type="SAM" id="Phobius"/>
    </source>
</evidence>
<accession>A0ABU3K4J4</accession>
<sequence>MGKVITAKRKENEVEQSHTYIKTYILFPSGVMGLLAMVVGIVALVYQLIIDTYDEWTFAKSSLLIFSGIVLGWSQTRYHRYILAKYPGFFASRMKSSAVRRVNRQKKQPVEVQPDHPGRVLMPVLYLLGMAGLIGLSAWCYSSGSLDYMAAFFLPWAGFFWGKLFTWHKVIPPTGPSGKK</sequence>
<reference evidence="2 3" key="1">
    <citation type="journal article" date="2023" name="ISME J.">
        <title>Cultivation and genomic characterization of novel and ubiquitous marine nitrite-oxidizing bacteria from the Nitrospirales.</title>
        <authorList>
            <person name="Mueller A.J."/>
            <person name="Daebeler A."/>
            <person name="Herbold C.W."/>
            <person name="Kirkegaard R.H."/>
            <person name="Daims H."/>
        </authorList>
    </citation>
    <scope>NUCLEOTIDE SEQUENCE [LARGE SCALE GENOMIC DNA]</scope>
    <source>
        <strain evidence="2 3">EB</strain>
    </source>
</reference>
<protein>
    <submittedName>
        <fullName evidence="2">Uncharacterized protein</fullName>
    </submittedName>
</protein>
<organism evidence="2 3">
    <name type="scientific">Candidatus Nitronereus thalassa</name>
    <dbReference type="NCBI Taxonomy" id="3020898"/>
    <lineage>
        <taxon>Bacteria</taxon>
        <taxon>Pseudomonadati</taxon>
        <taxon>Nitrospirota</taxon>
        <taxon>Nitrospiria</taxon>
        <taxon>Nitrospirales</taxon>
        <taxon>Nitrospiraceae</taxon>
        <taxon>Candidatus Nitronereus</taxon>
    </lineage>
</organism>
<feature type="transmembrane region" description="Helical" evidence="1">
    <location>
        <begin position="124"/>
        <end position="142"/>
    </location>
</feature>
<proteinExistence type="predicted"/>
<feature type="transmembrane region" description="Helical" evidence="1">
    <location>
        <begin position="148"/>
        <end position="166"/>
    </location>
</feature>
<comment type="caution">
    <text evidence="2">The sequence shown here is derived from an EMBL/GenBank/DDBJ whole genome shotgun (WGS) entry which is preliminary data.</text>
</comment>
<keyword evidence="1" id="KW-0472">Membrane</keyword>
<evidence type="ECO:0000313" key="3">
    <source>
        <dbReference type="Proteomes" id="UP001250932"/>
    </source>
</evidence>
<keyword evidence="1" id="KW-0812">Transmembrane</keyword>
<feature type="transmembrane region" description="Helical" evidence="1">
    <location>
        <begin position="25"/>
        <end position="50"/>
    </location>
</feature>
<name>A0ABU3K4J4_9BACT</name>
<dbReference type="RefSeq" id="WP_313831628.1">
    <property type="nucleotide sequence ID" value="NZ_JAQOUE010000001.1"/>
</dbReference>
<gene>
    <name evidence="2" type="ORF">PPG34_02855</name>
</gene>